<name>A0ACC0VEK5_9HYPO</name>
<reference evidence="1" key="1">
    <citation type="submission" date="2022-10" db="EMBL/GenBank/DDBJ databases">
        <title>Complete Genome of Trichothecium roseum strain YXFP-22015, a Plant Pathogen Isolated from Citrus.</title>
        <authorList>
            <person name="Wang Y."/>
            <person name="Zhu L."/>
        </authorList>
    </citation>
    <scope>NUCLEOTIDE SEQUENCE</scope>
    <source>
        <strain evidence="1">YXFP-22015</strain>
    </source>
</reference>
<gene>
    <name evidence="1" type="ORF">N3K66_000840</name>
</gene>
<sequence length="574" mass="64600">MANAPHGGTLKDLFVRDAPRRDELLAEAEDLPALVLTERHLCDLELILNGGFSPLEGFMNQKDYDSVVDTLRLADGALFSMPINLDVDQQQIDDLGIKSGARIVLRDLRDDRSLAILTVEDVYQPDKVKEAVNVFGSDDDTHPGTKYLFNTAKQFYVGGKVEALNRLEHYDFLELRFTPAELRSHFNKLGWQKVVAFQTRNPMHRAHRELTVRAARSQQANVLIHPVVGLTKPGDIDHFTRVRVYKALLPRYPNGMGALALLPLAMRMGGPREALWHAVIRKNHGATHFIVGRDHAGPGKNKNGKDHYGPYDAQHLVQEHQDELGIKMVEFQEMIYIPDKDEYMPANEIVEGTRTLNISGTELRNRLKTGKEIPAWFSYPEVVKVLREQNPLPREKGFTVFLTGYQNSGKDQIARALQVTLNQDGGRPVSMLLGETVRHELSQELGFSRKDRDLNVHRIAFVASELTKAGAAVIAAPIAPFEDARKQAREAVEQSGNFFLIHVATSLEYCEKTDRRGIYARARKGEIKGFTGVDDPYEAPAKPDLVVDFEKQNTRAIVHEIILLLEGRGLLDRF</sequence>
<accession>A0ACC0VEK5</accession>
<proteinExistence type="predicted"/>
<keyword evidence="2" id="KW-1185">Reference proteome</keyword>
<evidence type="ECO:0000313" key="2">
    <source>
        <dbReference type="Proteomes" id="UP001163324"/>
    </source>
</evidence>
<evidence type="ECO:0000313" key="1">
    <source>
        <dbReference type="EMBL" id="KAI9904311.1"/>
    </source>
</evidence>
<dbReference type="EMBL" id="CM047940">
    <property type="protein sequence ID" value="KAI9904311.1"/>
    <property type="molecule type" value="Genomic_DNA"/>
</dbReference>
<organism evidence="1 2">
    <name type="scientific">Trichothecium roseum</name>
    <dbReference type="NCBI Taxonomy" id="47278"/>
    <lineage>
        <taxon>Eukaryota</taxon>
        <taxon>Fungi</taxon>
        <taxon>Dikarya</taxon>
        <taxon>Ascomycota</taxon>
        <taxon>Pezizomycotina</taxon>
        <taxon>Sordariomycetes</taxon>
        <taxon>Hypocreomycetidae</taxon>
        <taxon>Hypocreales</taxon>
        <taxon>Hypocreales incertae sedis</taxon>
        <taxon>Trichothecium</taxon>
    </lineage>
</organism>
<protein>
    <submittedName>
        <fullName evidence="1">Uncharacterized protein</fullName>
    </submittedName>
</protein>
<comment type="caution">
    <text evidence="1">The sequence shown here is derived from an EMBL/GenBank/DDBJ whole genome shotgun (WGS) entry which is preliminary data.</text>
</comment>
<dbReference type="Proteomes" id="UP001163324">
    <property type="component" value="Chromosome 1"/>
</dbReference>